<feature type="domain" description="CENP-V/GFA" evidence="5">
    <location>
        <begin position="4"/>
        <end position="106"/>
    </location>
</feature>
<dbReference type="Pfam" id="PF04828">
    <property type="entry name" value="GFA"/>
    <property type="match status" value="1"/>
</dbReference>
<evidence type="ECO:0000256" key="3">
    <source>
        <dbReference type="ARBA" id="ARBA00022833"/>
    </source>
</evidence>
<keyword evidence="3" id="KW-0862">Zinc</keyword>
<sequence>MSEHKGSCLCGKTTFTLTDDAPTVALCHCTHCQKSSGSAFSVNVLSPRARFSVSGPLKKFDDVGESGKPLRRWFCSECGSPIWTEAEAMPDVAIVKAGGFDDAGWIKPTLEIFCDSKQQWTPLPEGLARFARMPG</sequence>
<proteinExistence type="inferred from homology"/>
<evidence type="ECO:0000256" key="4">
    <source>
        <dbReference type="ARBA" id="ARBA00023239"/>
    </source>
</evidence>
<dbReference type="InterPro" id="IPR006913">
    <property type="entry name" value="CENP-V/GFA"/>
</dbReference>
<dbReference type="RefSeq" id="WP_243066406.1">
    <property type="nucleotide sequence ID" value="NZ_JAIVFK010000046.1"/>
</dbReference>
<keyword evidence="4" id="KW-0456">Lyase</keyword>
<accession>A0ABS9Z3Y8</accession>
<dbReference type="Gene3D" id="3.90.1590.10">
    <property type="entry name" value="glutathione-dependent formaldehyde- activating enzyme (gfa)"/>
    <property type="match status" value="1"/>
</dbReference>
<organism evidence="6 7">
    <name type="scientific">Candidatus Rhodoblastus alkanivorans</name>
    <dbReference type="NCBI Taxonomy" id="2954117"/>
    <lineage>
        <taxon>Bacteria</taxon>
        <taxon>Pseudomonadati</taxon>
        <taxon>Pseudomonadota</taxon>
        <taxon>Alphaproteobacteria</taxon>
        <taxon>Hyphomicrobiales</taxon>
        <taxon>Rhodoblastaceae</taxon>
        <taxon>Rhodoblastus</taxon>
    </lineage>
</organism>
<protein>
    <submittedName>
        <fullName evidence="6">GFA family protein</fullName>
    </submittedName>
</protein>
<dbReference type="Proteomes" id="UP001139104">
    <property type="component" value="Unassembled WGS sequence"/>
</dbReference>
<dbReference type="PROSITE" id="PS51891">
    <property type="entry name" value="CENP_V_GFA"/>
    <property type="match status" value="1"/>
</dbReference>
<dbReference type="InterPro" id="IPR011057">
    <property type="entry name" value="Mss4-like_sf"/>
</dbReference>
<name>A0ABS9Z3Y8_9HYPH</name>
<evidence type="ECO:0000313" key="6">
    <source>
        <dbReference type="EMBL" id="MCI4682390.1"/>
    </source>
</evidence>
<reference evidence="6" key="1">
    <citation type="journal article" date="2022" name="ISME J.">
        <title>Identification of active gaseous-alkane degraders at natural gas seeps.</title>
        <authorList>
            <person name="Farhan Ul Haque M."/>
            <person name="Hernandez M."/>
            <person name="Crombie A.T."/>
            <person name="Murrell J.C."/>
        </authorList>
    </citation>
    <scope>NUCLEOTIDE SEQUENCE</scope>
    <source>
        <strain evidence="6">PC2</strain>
    </source>
</reference>
<evidence type="ECO:0000256" key="1">
    <source>
        <dbReference type="ARBA" id="ARBA00005495"/>
    </source>
</evidence>
<dbReference type="SUPFAM" id="SSF51316">
    <property type="entry name" value="Mss4-like"/>
    <property type="match status" value="1"/>
</dbReference>
<evidence type="ECO:0000313" key="7">
    <source>
        <dbReference type="Proteomes" id="UP001139104"/>
    </source>
</evidence>
<dbReference type="PANTHER" id="PTHR33337:SF40">
    <property type="entry name" value="CENP-V_GFA DOMAIN-CONTAINING PROTEIN-RELATED"/>
    <property type="match status" value="1"/>
</dbReference>
<comment type="caution">
    <text evidence="6">The sequence shown here is derived from an EMBL/GenBank/DDBJ whole genome shotgun (WGS) entry which is preliminary data.</text>
</comment>
<keyword evidence="2" id="KW-0479">Metal-binding</keyword>
<dbReference type="PANTHER" id="PTHR33337">
    <property type="entry name" value="GFA DOMAIN-CONTAINING PROTEIN"/>
    <property type="match status" value="1"/>
</dbReference>
<evidence type="ECO:0000256" key="2">
    <source>
        <dbReference type="ARBA" id="ARBA00022723"/>
    </source>
</evidence>
<evidence type="ECO:0000259" key="5">
    <source>
        <dbReference type="PROSITE" id="PS51891"/>
    </source>
</evidence>
<dbReference type="EMBL" id="JAIVFP010000001">
    <property type="protein sequence ID" value="MCI4682390.1"/>
    <property type="molecule type" value="Genomic_DNA"/>
</dbReference>
<comment type="similarity">
    <text evidence="1">Belongs to the Gfa family.</text>
</comment>
<keyword evidence="7" id="KW-1185">Reference proteome</keyword>
<gene>
    <name evidence="6" type="ORF">K2U94_06400</name>
</gene>